<protein>
    <recommendedName>
        <fullName evidence="3">RRM domain-containing protein</fullName>
    </recommendedName>
</protein>
<feature type="compositionally biased region" description="Basic and acidic residues" evidence="2">
    <location>
        <begin position="80"/>
        <end position="108"/>
    </location>
</feature>
<dbReference type="InterPro" id="IPR012677">
    <property type="entry name" value="Nucleotide-bd_a/b_plait_sf"/>
</dbReference>
<dbReference type="Pfam" id="PF00076">
    <property type="entry name" value="RRM_1"/>
    <property type="match status" value="1"/>
</dbReference>
<sequence>MAKRLFIGGLPYAISEEELKDLLSKAGTVSSITLIKDKFTGQGKGFGFAEYASDEEADNAIKTLNGTDLGGRKIVVNEARPMEERPRRDFGGRGDGQDRGGRGDDRRGGGRNFRPRRY</sequence>
<dbReference type="InterPro" id="IPR035979">
    <property type="entry name" value="RBD_domain_sf"/>
</dbReference>
<dbReference type="InterPro" id="IPR000504">
    <property type="entry name" value="RRM_dom"/>
</dbReference>
<dbReference type="EMBL" id="MGFT01000016">
    <property type="protein sequence ID" value="OGM11665.1"/>
    <property type="molecule type" value="Genomic_DNA"/>
</dbReference>
<accession>A0A1F7XBG3</accession>
<dbReference type="AlphaFoldDB" id="A0A1F7XBG3"/>
<name>A0A1F7XBG3_9BACT</name>
<evidence type="ECO:0000313" key="5">
    <source>
        <dbReference type="Proteomes" id="UP000178533"/>
    </source>
</evidence>
<comment type="caution">
    <text evidence="4">The sequence shown here is derived from an EMBL/GenBank/DDBJ whole genome shotgun (WGS) entry which is preliminary data.</text>
</comment>
<evidence type="ECO:0000259" key="3">
    <source>
        <dbReference type="PROSITE" id="PS50102"/>
    </source>
</evidence>
<reference evidence="4 5" key="1">
    <citation type="journal article" date="2016" name="Nat. Commun.">
        <title>Thousands of microbial genomes shed light on interconnected biogeochemical processes in an aquifer system.</title>
        <authorList>
            <person name="Anantharaman K."/>
            <person name="Brown C.T."/>
            <person name="Hug L.A."/>
            <person name="Sharon I."/>
            <person name="Castelle C.J."/>
            <person name="Probst A.J."/>
            <person name="Thomas B.C."/>
            <person name="Singh A."/>
            <person name="Wilkins M.J."/>
            <person name="Karaoz U."/>
            <person name="Brodie E.L."/>
            <person name="Williams K.H."/>
            <person name="Hubbard S.S."/>
            <person name="Banfield J.F."/>
        </authorList>
    </citation>
    <scope>NUCLEOTIDE SEQUENCE [LARGE SCALE GENOMIC DNA]</scope>
</reference>
<proteinExistence type="predicted"/>
<dbReference type="SUPFAM" id="SSF54928">
    <property type="entry name" value="RNA-binding domain, RBD"/>
    <property type="match status" value="1"/>
</dbReference>
<evidence type="ECO:0000313" key="4">
    <source>
        <dbReference type="EMBL" id="OGM11665.1"/>
    </source>
</evidence>
<keyword evidence="1" id="KW-0694">RNA-binding</keyword>
<dbReference type="GO" id="GO:0003723">
    <property type="term" value="F:RNA binding"/>
    <property type="evidence" value="ECO:0007669"/>
    <property type="project" value="UniProtKB-KW"/>
</dbReference>
<dbReference type="PANTHER" id="PTHR48027">
    <property type="entry name" value="HETEROGENEOUS NUCLEAR RIBONUCLEOPROTEIN 87F-RELATED"/>
    <property type="match status" value="1"/>
</dbReference>
<dbReference type="PROSITE" id="PS50102">
    <property type="entry name" value="RRM"/>
    <property type="match status" value="1"/>
</dbReference>
<dbReference type="InterPro" id="IPR052462">
    <property type="entry name" value="SLIRP/GR-RBP-like"/>
</dbReference>
<organism evidence="4 5">
    <name type="scientific">Candidatus Woesebacteria bacterium RBG_16_36_11</name>
    <dbReference type="NCBI Taxonomy" id="1802481"/>
    <lineage>
        <taxon>Bacteria</taxon>
        <taxon>Candidatus Woeseibacteriota</taxon>
    </lineage>
</organism>
<evidence type="ECO:0000256" key="1">
    <source>
        <dbReference type="ARBA" id="ARBA00022884"/>
    </source>
</evidence>
<feature type="region of interest" description="Disordered" evidence="2">
    <location>
        <begin position="78"/>
        <end position="118"/>
    </location>
</feature>
<evidence type="ECO:0000256" key="2">
    <source>
        <dbReference type="SAM" id="MobiDB-lite"/>
    </source>
</evidence>
<feature type="domain" description="RRM" evidence="3">
    <location>
        <begin position="3"/>
        <end position="81"/>
    </location>
</feature>
<dbReference type="Proteomes" id="UP000178533">
    <property type="component" value="Unassembled WGS sequence"/>
</dbReference>
<dbReference type="STRING" id="1802481.A2W13_03950"/>
<gene>
    <name evidence="4" type="ORF">A2W13_03950</name>
</gene>
<dbReference type="SMART" id="SM00360">
    <property type="entry name" value="RRM"/>
    <property type="match status" value="1"/>
</dbReference>
<dbReference type="Gene3D" id="3.30.70.330">
    <property type="match status" value="1"/>
</dbReference>